<gene>
    <name evidence="1" type="ORF">MTR67_023630</name>
</gene>
<organism evidence="1 2">
    <name type="scientific">Solanum verrucosum</name>
    <dbReference type="NCBI Taxonomy" id="315347"/>
    <lineage>
        <taxon>Eukaryota</taxon>
        <taxon>Viridiplantae</taxon>
        <taxon>Streptophyta</taxon>
        <taxon>Embryophyta</taxon>
        <taxon>Tracheophyta</taxon>
        <taxon>Spermatophyta</taxon>
        <taxon>Magnoliopsida</taxon>
        <taxon>eudicotyledons</taxon>
        <taxon>Gunneridae</taxon>
        <taxon>Pentapetalae</taxon>
        <taxon>asterids</taxon>
        <taxon>lamiids</taxon>
        <taxon>Solanales</taxon>
        <taxon>Solanaceae</taxon>
        <taxon>Solanoideae</taxon>
        <taxon>Solaneae</taxon>
        <taxon>Solanum</taxon>
    </lineage>
</organism>
<evidence type="ECO:0000313" key="2">
    <source>
        <dbReference type="Proteomes" id="UP001234989"/>
    </source>
</evidence>
<sequence>MSAESFMRRLSDRSTMIVESDATRWECRARLSISQVDNWEQHWILTIGLCTTVKFDEDLMGMVGIDTTSNDAYILGQSGQGQAGGAQDTLSRPPILKSCLRHSYNHKYIARKNMGRCGDTIQVNTGRCSIDEAWTKHGRRKFEGHDSVLRRAQKSFMIHGLGTTVCEGVYTGKKVDQRVQTKDTTPMSAMHVTCVEGGAELGL</sequence>
<evidence type="ECO:0000313" key="1">
    <source>
        <dbReference type="EMBL" id="WMV30245.1"/>
    </source>
</evidence>
<reference evidence="1" key="1">
    <citation type="submission" date="2023-08" db="EMBL/GenBank/DDBJ databases">
        <title>A de novo genome assembly of Solanum verrucosum Schlechtendal, a Mexican diploid species geographically isolated from the other diploid A-genome species in potato relatives.</title>
        <authorList>
            <person name="Hosaka K."/>
        </authorList>
    </citation>
    <scope>NUCLEOTIDE SEQUENCE</scope>
    <source>
        <tissue evidence="1">Young leaves</tissue>
    </source>
</reference>
<accession>A0AAF0QWV7</accession>
<name>A0AAF0QWV7_SOLVR</name>
<dbReference type="AlphaFoldDB" id="A0AAF0QWV7"/>
<keyword evidence="2" id="KW-1185">Reference proteome</keyword>
<proteinExistence type="predicted"/>
<dbReference type="Proteomes" id="UP001234989">
    <property type="component" value="Chromosome 5"/>
</dbReference>
<protein>
    <submittedName>
        <fullName evidence="1">Uncharacterized protein</fullName>
    </submittedName>
</protein>
<dbReference type="EMBL" id="CP133616">
    <property type="protein sequence ID" value="WMV30245.1"/>
    <property type="molecule type" value="Genomic_DNA"/>
</dbReference>